<dbReference type="InterPro" id="IPR013320">
    <property type="entry name" value="ConA-like_dom_sf"/>
</dbReference>
<dbReference type="Gene3D" id="2.60.120.920">
    <property type="match status" value="2"/>
</dbReference>
<dbReference type="InterPro" id="IPR024964">
    <property type="entry name" value="CTLH/CRA"/>
</dbReference>
<dbReference type="AlphaFoldDB" id="A0A7R8D3I7"/>
<dbReference type="SMART" id="SM00757">
    <property type="entry name" value="CRA"/>
    <property type="match status" value="1"/>
</dbReference>
<dbReference type="PANTHER" id="PTHR12864">
    <property type="entry name" value="RAN BINDING PROTEIN 9-RELATED"/>
    <property type="match status" value="1"/>
</dbReference>
<dbReference type="SMART" id="SM00668">
    <property type="entry name" value="CTLH"/>
    <property type="match status" value="1"/>
</dbReference>
<dbReference type="InterPro" id="IPR006594">
    <property type="entry name" value="LisH"/>
</dbReference>
<evidence type="ECO:0000313" key="4">
    <source>
        <dbReference type="Proteomes" id="UP000675881"/>
    </source>
</evidence>
<protein>
    <submittedName>
        <fullName evidence="3">RANBP9_10</fullName>
    </submittedName>
</protein>
<proteinExistence type="predicted"/>
<keyword evidence="4" id="KW-1185">Reference proteome</keyword>
<feature type="region of interest" description="Disordered" evidence="1">
    <location>
        <begin position="251"/>
        <end position="281"/>
    </location>
</feature>
<dbReference type="PROSITE" id="PS50897">
    <property type="entry name" value="CTLH"/>
    <property type="match status" value="1"/>
</dbReference>
<dbReference type="SMART" id="SM00449">
    <property type="entry name" value="SPRY"/>
    <property type="match status" value="1"/>
</dbReference>
<evidence type="ECO:0000313" key="3">
    <source>
        <dbReference type="EMBL" id="CAF2983860.1"/>
    </source>
</evidence>
<dbReference type="EMBL" id="HG994585">
    <property type="protein sequence ID" value="CAF2983860.1"/>
    <property type="molecule type" value="Genomic_DNA"/>
</dbReference>
<dbReference type="Proteomes" id="UP000675881">
    <property type="component" value="Chromosome 6"/>
</dbReference>
<dbReference type="InterPro" id="IPR003877">
    <property type="entry name" value="SPRY_dom"/>
</dbReference>
<dbReference type="Pfam" id="PF08513">
    <property type="entry name" value="LisH"/>
    <property type="match status" value="1"/>
</dbReference>
<feature type="domain" description="CTLH" evidence="2">
    <location>
        <begin position="197"/>
        <end position="254"/>
    </location>
</feature>
<feature type="compositionally biased region" description="Low complexity" evidence="1">
    <location>
        <begin position="255"/>
        <end position="268"/>
    </location>
</feature>
<dbReference type="SUPFAM" id="SSF49899">
    <property type="entry name" value="Concanavalin A-like lectins/glucanases"/>
    <property type="match status" value="1"/>
</dbReference>
<dbReference type="InterPro" id="IPR006595">
    <property type="entry name" value="CTLH_C"/>
</dbReference>
<dbReference type="OrthoDB" id="25503at2759"/>
<dbReference type="InterPro" id="IPR013144">
    <property type="entry name" value="CRA_dom"/>
</dbReference>
<dbReference type="PROSITE" id="PS50896">
    <property type="entry name" value="LISH"/>
    <property type="match status" value="1"/>
</dbReference>
<organism evidence="3 4">
    <name type="scientific">Lepeophtheirus salmonis</name>
    <name type="common">Salmon louse</name>
    <name type="synonym">Caligus salmonis</name>
    <dbReference type="NCBI Taxonomy" id="72036"/>
    <lineage>
        <taxon>Eukaryota</taxon>
        <taxon>Metazoa</taxon>
        <taxon>Ecdysozoa</taxon>
        <taxon>Arthropoda</taxon>
        <taxon>Crustacea</taxon>
        <taxon>Multicrustacea</taxon>
        <taxon>Hexanauplia</taxon>
        <taxon>Copepoda</taxon>
        <taxon>Siphonostomatoida</taxon>
        <taxon>Caligidae</taxon>
        <taxon>Lepeophtheirus</taxon>
    </lineage>
</organism>
<dbReference type="InterPro" id="IPR043136">
    <property type="entry name" value="B30.2/SPRY_sf"/>
</dbReference>
<sequence length="377" mass="41715">MSGNVRRMMGTSQDPRLTMDERLKILYPMDASSVRATHSIPASCGIYYFEVKIVSKGRDGYMGVGLSAQGVNLNRLPGTGQSYGPTFTTGDVIGCGIAFTDIPSNMYPTVGLQTPGEVVDTNFGQEPFLFDIEGEMFEYRSRMHRIISDFPVPGRHGEWQQILQKMVSSYLVHHGYCATAESFVRGTGQQISEDLSSVKNRQAVRKLVLAGRLGEAIRLTDKLYPGLLESRPTLKFILKVRHFIEMVGGIDEESTSNGNNSASNGSTDDNNKMDVDPPSLASNPHRLERLIHFGRCLQTMLTELETTNGKNEENTKMLQDAFSLLAYVDPWESPVGWQLDSSQRESICTTLNSAILESKSLPGKPPLEISLGHTLRN</sequence>
<evidence type="ECO:0000259" key="2">
    <source>
        <dbReference type="PROSITE" id="PS50897"/>
    </source>
</evidence>
<reference evidence="3" key="1">
    <citation type="submission" date="2021-02" db="EMBL/GenBank/DDBJ databases">
        <authorList>
            <person name="Bekaert M."/>
        </authorList>
    </citation>
    <scope>NUCLEOTIDE SEQUENCE</scope>
    <source>
        <strain evidence="3">IoA-00</strain>
    </source>
</reference>
<dbReference type="InterPro" id="IPR050618">
    <property type="entry name" value="Ubq-SigPath_Reg"/>
</dbReference>
<dbReference type="Pfam" id="PF10607">
    <property type="entry name" value="CTLH"/>
    <property type="match status" value="1"/>
</dbReference>
<dbReference type="SMART" id="SM00667">
    <property type="entry name" value="LisH"/>
    <property type="match status" value="1"/>
</dbReference>
<gene>
    <name evidence="3" type="ORF">LSAA_12567</name>
</gene>
<accession>A0A7R8D3I7</accession>
<evidence type="ECO:0000256" key="1">
    <source>
        <dbReference type="SAM" id="MobiDB-lite"/>
    </source>
</evidence>
<name>A0A7R8D3I7_LEPSM</name>